<comment type="caution">
    <text evidence="2">The sequence shown here is derived from an EMBL/GenBank/DDBJ whole genome shotgun (WGS) entry which is preliminary data.</text>
</comment>
<dbReference type="GO" id="GO:0004497">
    <property type="term" value="F:monooxygenase activity"/>
    <property type="evidence" value="ECO:0007669"/>
    <property type="project" value="UniProtKB-KW"/>
</dbReference>
<reference evidence="2 3" key="1">
    <citation type="journal article" date="2017" name="Front. Microbiol.">
        <title>Genomics reveals a unique clone of Burkholderia cenocepacia harbouring an actively excising novel genomic island.</title>
        <authorList>
            <person name="Patil P."/>
            <person name="Mali S."/>
            <person name="Midha S."/>
            <person name="Gautam V."/>
            <person name="Dash L."/>
            <person name="Kumar S."/>
            <person name="Shastri J."/>
            <person name="Singhal L."/>
            <person name="Patil P.B."/>
        </authorList>
    </citation>
    <scope>NUCLEOTIDE SEQUENCE [LARGE SCALE GENOMIC DNA]</scope>
    <source>
        <strain evidence="2 3">BC-19</strain>
    </source>
</reference>
<dbReference type="RefSeq" id="WP_080323205.1">
    <property type="nucleotide sequence ID" value="NZ_JYMX02000026.1"/>
</dbReference>
<reference evidence="2 3" key="2">
    <citation type="journal article" date="2017" name="Front. Microbiol.">
        <title>Genomics Reveals a Unique Clone of Burkholderia cenocepacia Harboring an Actively Excising Novel Genomic Island.</title>
        <authorList>
            <person name="Patil P.P."/>
            <person name="Mali S."/>
            <person name="Midha S."/>
            <person name="Gautam V."/>
            <person name="Dash L."/>
            <person name="Kumar S."/>
            <person name="Shastri J."/>
            <person name="Singhal L."/>
            <person name="Patil P.B."/>
        </authorList>
    </citation>
    <scope>NUCLEOTIDE SEQUENCE [LARGE SCALE GENOMIC DNA]</scope>
    <source>
        <strain evidence="2 3">BC-19</strain>
    </source>
</reference>
<name>A0ABD4UKQ8_9BURK</name>
<organism evidence="2 3">
    <name type="scientific">Burkholderia cenocepacia</name>
    <dbReference type="NCBI Taxonomy" id="95486"/>
    <lineage>
        <taxon>Bacteria</taxon>
        <taxon>Pseudomonadati</taxon>
        <taxon>Pseudomonadota</taxon>
        <taxon>Betaproteobacteria</taxon>
        <taxon>Burkholderiales</taxon>
        <taxon>Burkholderiaceae</taxon>
        <taxon>Burkholderia</taxon>
        <taxon>Burkholderia cepacia complex</taxon>
    </lineage>
</organism>
<dbReference type="PROSITE" id="PS51725">
    <property type="entry name" value="ABM"/>
    <property type="match status" value="1"/>
</dbReference>
<dbReference type="EMBL" id="JYMX02000026">
    <property type="protein sequence ID" value="MCW3714955.1"/>
    <property type="molecule type" value="Genomic_DNA"/>
</dbReference>
<dbReference type="InterPro" id="IPR011008">
    <property type="entry name" value="Dimeric_a/b-barrel"/>
</dbReference>
<accession>A0ABD4UKQ8</accession>
<dbReference type="Proteomes" id="UP000191686">
    <property type="component" value="Unassembled WGS sequence"/>
</dbReference>
<dbReference type="Pfam" id="PF03992">
    <property type="entry name" value="ABM"/>
    <property type="match status" value="1"/>
</dbReference>
<keyword evidence="2" id="KW-0503">Monooxygenase</keyword>
<dbReference type="SUPFAM" id="SSF54909">
    <property type="entry name" value="Dimeric alpha+beta barrel"/>
    <property type="match status" value="1"/>
</dbReference>
<gene>
    <name evidence="2" type="ORF">UE95_027070</name>
</gene>
<evidence type="ECO:0000313" key="2">
    <source>
        <dbReference type="EMBL" id="MCW3714955.1"/>
    </source>
</evidence>
<dbReference type="PANTHER" id="PTHR33336:SF15">
    <property type="entry name" value="ABM DOMAIN-CONTAINING PROTEIN"/>
    <property type="match status" value="1"/>
</dbReference>
<dbReference type="Gene3D" id="3.30.70.100">
    <property type="match status" value="1"/>
</dbReference>
<sequence>MTQLHIVAVLYAKAGHEARLRTRLAELVEPSRQEHGNLRYELLVDEADARRFVFVELWENAQVQATHHNESPHIAAFQARDWDAVDRVEVYRLSQIA</sequence>
<dbReference type="PANTHER" id="PTHR33336">
    <property type="entry name" value="QUINOL MONOOXYGENASE YGIN-RELATED"/>
    <property type="match status" value="1"/>
</dbReference>
<dbReference type="InterPro" id="IPR007138">
    <property type="entry name" value="ABM_dom"/>
</dbReference>
<dbReference type="InterPro" id="IPR050744">
    <property type="entry name" value="AI-2_Isomerase_LsrG"/>
</dbReference>
<dbReference type="AlphaFoldDB" id="A0ABD4UKQ8"/>
<protein>
    <submittedName>
        <fullName evidence="2">Antibiotic biosynthesis monooxygenase</fullName>
    </submittedName>
</protein>
<feature type="domain" description="ABM" evidence="1">
    <location>
        <begin position="4"/>
        <end position="92"/>
    </location>
</feature>
<evidence type="ECO:0000259" key="1">
    <source>
        <dbReference type="PROSITE" id="PS51725"/>
    </source>
</evidence>
<evidence type="ECO:0000313" key="3">
    <source>
        <dbReference type="Proteomes" id="UP000191686"/>
    </source>
</evidence>
<keyword evidence="2" id="KW-0560">Oxidoreductase</keyword>
<proteinExistence type="predicted"/>